<protein>
    <submittedName>
        <fullName evidence="8">UDP-N-acetylmuramoylalanine--D-glutamate ligase</fullName>
    </submittedName>
</protein>
<dbReference type="PANTHER" id="PTHR43692">
    <property type="entry name" value="UDP-N-ACETYLMURAMOYLALANINE--D-GLUTAMATE LIGASE"/>
    <property type="match status" value="1"/>
</dbReference>
<dbReference type="PANTHER" id="PTHR43692:SF1">
    <property type="entry name" value="UDP-N-ACETYLMURAMOYLALANINE--D-GLUTAMATE LIGASE"/>
    <property type="match status" value="1"/>
</dbReference>
<name>A0A520N4K7_9GAMM</name>
<organism evidence="8 9">
    <name type="scientific">SAR86 cluster bacterium</name>
    <dbReference type="NCBI Taxonomy" id="2030880"/>
    <lineage>
        <taxon>Bacteria</taxon>
        <taxon>Pseudomonadati</taxon>
        <taxon>Pseudomonadota</taxon>
        <taxon>Gammaproteobacteria</taxon>
        <taxon>SAR86 cluster</taxon>
    </lineage>
</organism>
<comment type="pathway">
    <text evidence="2">Cell wall biogenesis; peptidoglycan biosynthesis.</text>
</comment>
<evidence type="ECO:0000256" key="3">
    <source>
        <dbReference type="ARBA" id="ARBA00022490"/>
    </source>
</evidence>
<dbReference type="InterPro" id="IPR036565">
    <property type="entry name" value="Mur-like_cat_sf"/>
</dbReference>
<reference evidence="8 9" key="1">
    <citation type="submission" date="2019-02" db="EMBL/GenBank/DDBJ databases">
        <title>Prokaryotic population dynamics and viral predation in marine succession experiment using metagenomics: the confinement effect.</title>
        <authorList>
            <person name="Haro-Moreno J.M."/>
            <person name="Rodriguez-Valera F."/>
            <person name="Lopez-Perez M."/>
        </authorList>
    </citation>
    <scope>NUCLEOTIDE SEQUENCE [LARGE SCALE GENOMIC DNA]</scope>
    <source>
        <strain evidence="8">MED-G160</strain>
    </source>
</reference>
<keyword evidence="6" id="KW-0067">ATP-binding</keyword>
<keyword evidence="4 8" id="KW-0436">Ligase</keyword>
<dbReference type="Gene3D" id="3.40.1190.10">
    <property type="entry name" value="Mur-like, catalytic domain"/>
    <property type="match status" value="1"/>
</dbReference>
<evidence type="ECO:0000313" key="9">
    <source>
        <dbReference type="Proteomes" id="UP000318710"/>
    </source>
</evidence>
<dbReference type="SUPFAM" id="SSF53244">
    <property type="entry name" value="MurD-like peptide ligases, peptide-binding domain"/>
    <property type="match status" value="1"/>
</dbReference>
<dbReference type="InterPro" id="IPR036615">
    <property type="entry name" value="Mur_ligase_C_dom_sf"/>
</dbReference>
<dbReference type="GO" id="GO:0005737">
    <property type="term" value="C:cytoplasm"/>
    <property type="evidence" value="ECO:0007669"/>
    <property type="project" value="UniProtKB-SubCell"/>
</dbReference>
<comment type="caution">
    <text evidence="8">The sequence shown here is derived from an EMBL/GenBank/DDBJ whole genome shotgun (WGS) entry which is preliminary data.</text>
</comment>
<sequence length="342" mass="39917">MRSLIYGYGDTGKSFERYLEDKKINFDIFDSNIAEHNQNYNLEDFDQILCSPGVPKDIFENIKSQNINTFTDVDIFFNEDKSVKIGITGTNRKSTTAFHLHQLLNKYKPSNLVGNIGNPMLDFINNGKEFSIIELSSFQLDKMNQNRLDFGILLNIEEDHLDYHGDFKSYKLAKEKILSANESISFEIDPYNLFKWITGKEAKKIKLKNLPYRFEHISEKIINDSKSTNYHSLKYAMKKAKKCFNNEYILIVCGNPKKEKYKEIHLKDPSEVYIFGKHSNQINKCIEHPKKKLFKSIKELFDFVHTKKSTCNILFSPGYPSGDDFKDFNERGEIFNIHAFNK</sequence>
<dbReference type="GO" id="GO:0051301">
    <property type="term" value="P:cell division"/>
    <property type="evidence" value="ECO:0007669"/>
    <property type="project" value="InterPro"/>
</dbReference>
<dbReference type="GO" id="GO:0008764">
    <property type="term" value="F:UDP-N-acetylmuramoylalanine-D-glutamate ligase activity"/>
    <property type="evidence" value="ECO:0007669"/>
    <property type="project" value="InterPro"/>
</dbReference>
<evidence type="ECO:0000313" key="8">
    <source>
        <dbReference type="EMBL" id="RZO28431.1"/>
    </source>
</evidence>
<dbReference type="EMBL" id="SHBF01000002">
    <property type="protein sequence ID" value="RZO28431.1"/>
    <property type="molecule type" value="Genomic_DNA"/>
</dbReference>
<dbReference type="GO" id="GO:0005524">
    <property type="term" value="F:ATP binding"/>
    <property type="evidence" value="ECO:0007669"/>
    <property type="project" value="UniProtKB-KW"/>
</dbReference>
<evidence type="ECO:0000259" key="7">
    <source>
        <dbReference type="Pfam" id="PF08245"/>
    </source>
</evidence>
<dbReference type="Proteomes" id="UP000318710">
    <property type="component" value="Unassembled WGS sequence"/>
</dbReference>
<dbReference type="AlphaFoldDB" id="A0A520N4K7"/>
<dbReference type="GO" id="GO:0008360">
    <property type="term" value="P:regulation of cell shape"/>
    <property type="evidence" value="ECO:0007669"/>
    <property type="project" value="InterPro"/>
</dbReference>
<evidence type="ECO:0000256" key="4">
    <source>
        <dbReference type="ARBA" id="ARBA00022598"/>
    </source>
</evidence>
<comment type="subcellular location">
    <subcellularLocation>
        <location evidence="1">Cytoplasm</location>
    </subcellularLocation>
</comment>
<evidence type="ECO:0000256" key="5">
    <source>
        <dbReference type="ARBA" id="ARBA00022741"/>
    </source>
</evidence>
<keyword evidence="3" id="KW-0963">Cytoplasm</keyword>
<dbReference type="Pfam" id="PF08245">
    <property type="entry name" value="Mur_ligase_M"/>
    <property type="match status" value="1"/>
</dbReference>
<dbReference type="InterPro" id="IPR005762">
    <property type="entry name" value="MurD"/>
</dbReference>
<accession>A0A520N4K7</accession>
<keyword evidence="5" id="KW-0547">Nucleotide-binding</keyword>
<gene>
    <name evidence="8" type="ORF">EVA93_00585</name>
</gene>
<proteinExistence type="predicted"/>
<evidence type="ECO:0000256" key="1">
    <source>
        <dbReference type="ARBA" id="ARBA00004496"/>
    </source>
</evidence>
<dbReference type="InterPro" id="IPR013221">
    <property type="entry name" value="Mur_ligase_cen"/>
</dbReference>
<evidence type="ECO:0000256" key="2">
    <source>
        <dbReference type="ARBA" id="ARBA00004752"/>
    </source>
</evidence>
<dbReference type="SUPFAM" id="SSF53623">
    <property type="entry name" value="MurD-like peptide ligases, catalytic domain"/>
    <property type="match status" value="1"/>
</dbReference>
<feature type="domain" description="Mur ligase central" evidence="7">
    <location>
        <begin position="87"/>
        <end position="183"/>
    </location>
</feature>
<evidence type="ECO:0000256" key="6">
    <source>
        <dbReference type="ARBA" id="ARBA00022840"/>
    </source>
</evidence>